<dbReference type="Gene3D" id="2.60.40.10">
    <property type="entry name" value="Immunoglobulins"/>
    <property type="match status" value="1"/>
</dbReference>
<evidence type="ECO:0000256" key="2">
    <source>
        <dbReference type="SAM" id="SignalP"/>
    </source>
</evidence>
<dbReference type="SUPFAM" id="SSF103647">
    <property type="entry name" value="TSP type-3 repeat"/>
    <property type="match status" value="1"/>
</dbReference>
<dbReference type="SUPFAM" id="SSF49299">
    <property type="entry name" value="PKD domain"/>
    <property type="match status" value="1"/>
</dbReference>
<dbReference type="InterPro" id="IPR013783">
    <property type="entry name" value="Ig-like_fold"/>
</dbReference>
<dbReference type="GO" id="GO:0005509">
    <property type="term" value="F:calcium ion binding"/>
    <property type="evidence" value="ECO:0007669"/>
    <property type="project" value="InterPro"/>
</dbReference>
<dbReference type="CDD" id="cd00146">
    <property type="entry name" value="PKD"/>
    <property type="match status" value="1"/>
</dbReference>
<feature type="signal peptide" evidence="2">
    <location>
        <begin position="1"/>
        <end position="19"/>
    </location>
</feature>
<dbReference type="AlphaFoldDB" id="A0A444VPX2"/>
<proteinExistence type="predicted"/>
<comment type="caution">
    <text evidence="4">The sequence shown here is derived from an EMBL/GenBank/DDBJ whole genome shotgun (WGS) entry which is preliminary data.</text>
</comment>
<dbReference type="InterPro" id="IPR011889">
    <property type="entry name" value="Liste_lipo_26"/>
</dbReference>
<name>A0A444VPX2_9FLAO</name>
<protein>
    <recommendedName>
        <fullName evidence="3">PKD domain-containing protein</fullName>
    </recommendedName>
</protein>
<dbReference type="PROSITE" id="PS50093">
    <property type="entry name" value="PKD"/>
    <property type="match status" value="1"/>
</dbReference>
<feature type="chain" id="PRO_5019236403" description="PKD domain-containing protein" evidence="2">
    <location>
        <begin position="20"/>
        <end position="643"/>
    </location>
</feature>
<feature type="domain" description="PKD" evidence="3">
    <location>
        <begin position="52"/>
        <end position="84"/>
    </location>
</feature>
<evidence type="ECO:0000256" key="1">
    <source>
        <dbReference type="ARBA" id="ARBA00022729"/>
    </source>
</evidence>
<dbReference type="InterPro" id="IPR026444">
    <property type="entry name" value="Secre_tail"/>
</dbReference>
<organism evidence="4 5">
    <name type="scientific">Flagellimonas olearia</name>
    <dbReference type="NCBI Taxonomy" id="552546"/>
    <lineage>
        <taxon>Bacteria</taxon>
        <taxon>Pseudomonadati</taxon>
        <taxon>Bacteroidota</taxon>
        <taxon>Flavobacteriia</taxon>
        <taxon>Flavobacteriales</taxon>
        <taxon>Flavobacteriaceae</taxon>
        <taxon>Flagellimonas</taxon>
    </lineage>
</organism>
<dbReference type="InterPro" id="IPR005046">
    <property type="entry name" value="DUF285"/>
</dbReference>
<dbReference type="Pfam" id="PF03382">
    <property type="entry name" value="DUF285"/>
    <property type="match status" value="1"/>
</dbReference>
<keyword evidence="1 2" id="KW-0732">Signal</keyword>
<dbReference type="InterPro" id="IPR035986">
    <property type="entry name" value="PKD_dom_sf"/>
</dbReference>
<dbReference type="NCBIfam" id="TIGR04183">
    <property type="entry name" value="Por_Secre_tail"/>
    <property type="match status" value="1"/>
</dbReference>
<reference evidence="4 5" key="1">
    <citation type="submission" date="2014-04" db="EMBL/GenBank/DDBJ databases">
        <title>Whole genome of Muricauda olearia.</title>
        <authorList>
            <person name="Zhang X.-H."/>
            <person name="Tang K."/>
        </authorList>
    </citation>
    <scope>NUCLEOTIDE SEQUENCE [LARGE SCALE GENOMIC DNA]</scope>
    <source>
        <strain evidence="4 5">Th120</strain>
    </source>
</reference>
<dbReference type="InterPro" id="IPR000601">
    <property type="entry name" value="PKD_dom"/>
</dbReference>
<dbReference type="Pfam" id="PF18962">
    <property type="entry name" value="Por_Secre_tail"/>
    <property type="match status" value="1"/>
</dbReference>
<dbReference type="InterPro" id="IPR028974">
    <property type="entry name" value="TSP_type-3_rpt"/>
</dbReference>
<evidence type="ECO:0000313" key="4">
    <source>
        <dbReference type="EMBL" id="RYC52680.1"/>
    </source>
</evidence>
<keyword evidence="5" id="KW-1185">Reference proteome</keyword>
<gene>
    <name evidence="4" type="ORF">DN53_00225</name>
</gene>
<evidence type="ECO:0000313" key="5">
    <source>
        <dbReference type="Proteomes" id="UP000290261"/>
    </source>
</evidence>
<dbReference type="Proteomes" id="UP000290261">
    <property type="component" value="Unassembled WGS sequence"/>
</dbReference>
<dbReference type="RefSeq" id="WP_129652410.1">
    <property type="nucleotide sequence ID" value="NZ_ML142907.1"/>
</dbReference>
<accession>A0A444VPX2</accession>
<sequence>MKKNYFLALLSFLPFLLSAQTEFITTWKTDNPGVSEDNQITIPTYPGEIYDYTVDWGDGTSDINVTGDIVHTYTNAGTYQVSITGVFPRIYFEADISEIDSSPIGLDDNNKLLSVDQWGINQWTSMERAFYGCENLQILAEDAPDLTRAWSMFSMFAFCTSFTSNPSIGNWDVSSISHMMNMFLNAKLFNQDIGNWDVSNVTNISYMFSGAESFNQDIGNWDMSSVTDAQRMFQSALAFNQDISSWNLESLRVMHGMFNGARSFNQPIGNWDVSNVEGMAGVFSNTDSFDQSLANWDVSKINNLGGFFRWAGLSMENYDKTLMGWAALDSLQSGVSMDARTVRYCEGGEARQSLIDNYGWVITDGGKVPYCNEDNDNDGVLDHLDNCLNSQPGWEVDSNGCEIVPHDALQVYTLTPTCPGGSDGVLEVFLDATGYVMDISVSGFGYSNMFYDVVSGQPHTIENIPAGSYSVAVWINEIQYQQHFGVTINELGSVTGKRIQLDNKAGTALYTVSGSTQYKVNVNGAEQIFSFEDDGERSIQLNSLTGFNEVSISGLNDCQGNLEDSFFIEDKIMLYPTIVSHEMYVLADADKLDLEIYTFSGRLIKAISNMESRTLDVSTLDSGMYLVKIIADDREETIKIIKK</sequence>
<evidence type="ECO:0000259" key="3">
    <source>
        <dbReference type="PROSITE" id="PS50093"/>
    </source>
</evidence>
<dbReference type="NCBIfam" id="TIGR02167">
    <property type="entry name" value="Liste_lipo_26"/>
    <property type="match status" value="2"/>
</dbReference>
<dbReference type="EMBL" id="JJMP01000001">
    <property type="protein sequence ID" value="RYC52680.1"/>
    <property type="molecule type" value="Genomic_DNA"/>
</dbReference>